<evidence type="ECO:0000313" key="4">
    <source>
        <dbReference type="Proteomes" id="UP000186894"/>
    </source>
</evidence>
<dbReference type="PANTHER" id="PTHR42879">
    <property type="entry name" value="3-OXOACYL-(ACYL-CARRIER-PROTEIN) REDUCTASE"/>
    <property type="match status" value="1"/>
</dbReference>
<protein>
    <submittedName>
        <fullName evidence="3">Uncharacterized protein</fullName>
    </submittedName>
</protein>
<evidence type="ECO:0000256" key="1">
    <source>
        <dbReference type="ARBA" id="ARBA00006484"/>
    </source>
</evidence>
<dbReference type="STRING" id="1867956.BJF95_05145"/>
<sequence>MHSSLNQTTNEQAMNKKIAIITGSSRGLGRNMAVHLARRGVGIIGTYRNGEAEAGALRQEIEALGGKVAMIALDDLALLTGHGRQMPLIIKGGKIVKEAA</sequence>
<dbReference type="Pfam" id="PF00106">
    <property type="entry name" value="adh_short"/>
    <property type="match status" value="1"/>
</dbReference>
<evidence type="ECO:0000256" key="2">
    <source>
        <dbReference type="ARBA" id="ARBA00023002"/>
    </source>
</evidence>
<proteinExistence type="inferred from homology"/>
<gene>
    <name evidence="3" type="ORF">BJF95_05145</name>
</gene>
<comment type="similarity">
    <text evidence="1">Belongs to the short-chain dehydrogenases/reductases (SDR) family.</text>
</comment>
<dbReference type="InterPro" id="IPR050259">
    <property type="entry name" value="SDR"/>
</dbReference>
<name>A0A1Q8ZSV5_9HYPH</name>
<dbReference type="AlphaFoldDB" id="A0A1Q8ZSV5"/>
<comment type="caution">
    <text evidence="3">The sequence shown here is derived from an EMBL/GenBank/DDBJ whole genome shotgun (WGS) entry which is preliminary data.</text>
</comment>
<reference evidence="3 4" key="1">
    <citation type="submission" date="2016-09" db="EMBL/GenBank/DDBJ databases">
        <title>Rhizobium oryziradicis sp. nov., isolated from the root of rice.</title>
        <authorList>
            <person name="Zhao J."/>
            <person name="Zhang X."/>
        </authorList>
    </citation>
    <scope>NUCLEOTIDE SEQUENCE [LARGE SCALE GENOMIC DNA]</scope>
    <source>
        <strain evidence="3 4">N19</strain>
    </source>
</reference>
<dbReference type="InterPro" id="IPR002347">
    <property type="entry name" value="SDR_fam"/>
</dbReference>
<dbReference type="SUPFAM" id="SSF51735">
    <property type="entry name" value="NAD(P)-binding Rossmann-fold domains"/>
    <property type="match status" value="1"/>
</dbReference>
<keyword evidence="4" id="KW-1185">Reference proteome</keyword>
<dbReference type="PANTHER" id="PTHR42879:SF2">
    <property type="entry name" value="3-OXOACYL-[ACYL-CARRIER-PROTEIN] REDUCTASE FABG"/>
    <property type="match status" value="1"/>
</dbReference>
<dbReference type="Gene3D" id="3.40.50.720">
    <property type="entry name" value="NAD(P)-binding Rossmann-like Domain"/>
    <property type="match status" value="1"/>
</dbReference>
<accession>A0A1Q8ZSV5</accession>
<dbReference type="Proteomes" id="UP000186894">
    <property type="component" value="Unassembled WGS sequence"/>
</dbReference>
<organism evidence="3 4">
    <name type="scientific">Rhizobium oryziradicis</name>
    <dbReference type="NCBI Taxonomy" id="1867956"/>
    <lineage>
        <taxon>Bacteria</taxon>
        <taxon>Pseudomonadati</taxon>
        <taxon>Pseudomonadota</taxon>
        <taxon>Alphaproteobacteria</taxon>
        <taxon>Hyphomicrobiales</taxon>
        <taxon>Rhizobiaceae</taxon>
        <taxon>Rhizobium/Agrobacterium group</taxon>
        <taxon>Rhizobium</taxon>
    </lineage>
</organism>
<evidence type="ECO:0000313" key="3">
    <source>
        <dbReference type="EMBL" id="OLP44965.1"/>
    </source>
</evidence>
<dbReference type="EMBL" id="MKIM01000026">
    <property type="protein sequence ID" value="OLP44965.1"/>
    <property type="molecule type" value="Genomic_DNA"/>
</dbReference>
<keyword evidence="2" id="KW-0560">Oxidoreductase</keyword>
<dbReference type="InterPro" id="IPR036291">
    <property type="entry name" value="NAD(P)-bd_dom_sf"/>
</dbReference>
<dbReference type="GO" id="GO:0016491">
    <property type="term" value="F:oxidoreductase activity"/>
    <property type="evidence" value="ECO:0007669"/>
    <property type="project" value="UniProtKB-KW"/>
</dbReference>